<dbReference type="EMBL" id="KZ826325">
    <property type="protein sequence ID" value="PYI09800.1"/>
    <property type="molecule type" value="Genomic_DNA"/>
</dbReference>
<organism evidence="6 7">
    <name type="scientific">Aspergillus sclerotiicarbonarius (strain CBS 121057 / IBT 28362)</name>
    <dbReference type="NCBI Taxonomy" id="1448318"/>
    <lineage>
        <taxon>Eukaryota</taxon>
        <taxon>Fungi</taxon>
        <taxon>Dikarya</taxon>
        <taxon>Ascomycota</taxon>
        <taxon>Pezizomycotina</taxon>
        <taxon>Eurotiomycetes</taxon>
        <taxon>Eurotiomycetidae</taxon>
        <taxon>Eurotiales</taxon>
        <taxon>Aspergillaceae</taxon>
        <taxon>Aspergillus</taxon>
        <taxon>Aspergillus subgen. Circumdati</taxon>
    </lineage>
</organism>
<dbReference type="SMART" id="SM00066">
    <property type="entry name" value="GAL4"/>
    <property type="match status" value="1"/>
</dbReference>
<dbReference type="AlphaFoldDB" id="A0A319EJE2"/>
<dbReference type="PROSITE" id="PS50048">
    <property type="entry name" value="ZN2_CY6_FUNGAL_2"/>
    <property type="match status" value="1"/>
</dbReference>
<dbReference type="InterPro" id="IPR036864">
    <property type="entry name" value="Zn2-C6_fun-type_DNA-bd_sf"/>
</dbReference>
<dbReference type="VEuPathDB" id="FungiDB:BO78DRAFT_22869"/>
<dbReference type="Proteomes" id="UP000248423">
    <property type="component" value="Unassembled WGS sequence"/>
</dbReference>
<accession>A0A319EJE2</accession>
<dbReference type="CDD" id="cd00067">
    <property type="entry name" value="GAL4"/>
    <property type="match status" value="1"/>
</dbReference>
<dbReference type="Pfam" id="PF00172">
    <property type="entry name" value="Zn_clus"/>
    <property type="match status" value="1"/>
</dbReference>
<dbReference type="PANTHER" id="PTHR37534:SF4">
    <property type="entry name" value="ZN(II)2CYS6 TRANSCRIPTION FACTOR (EUROFUNG)"/>
    <property type="match status" value="1"/>
</dbReference>
<keyword evidence="1" id="KW-0805">Transcription regulation</keyword>
<gene>
    <name evidence="6" type="ORF">BO78DRAFT_22869</name>
</gene>
<feature type="domain" description="Zn(2)-C6 fungal-type" evidence="5">
    <location>
        <begin position="37"/>
        <end position="67"/>
    </location>
</feature>
<evidence type="ECO:0000313" key="6">
    <source>
        <dbReference type="EMBL" id="PYI09800.1"/>
    </source>
</evidence>
<keyword evidence="3" id="KW-0804">Transcription</keyword>
<evidence type="ECO:0000256" key="1">
    <source>
        <dbReference type="ARBA" id="ARBA00023015"/>
    </source>
</evidence>
<keyword evidence="7" id="KW-1185">Reference proteome</keyword>
<dbReference type="InterPro" id="IPR001138">
    <property type="entry name" value="Zn2Cys6_DnaBD"/>
</dbReference>
<dbReference type="GO" id="GO:0045944">
    <property type="term" value="P:positive regulation of transcription by RNA polymerase II"/>
    <property type="evidence" value="ECO:0007669"/>
    <property type="project" value="TreeGrafter"/>
</dbReference>
<sequence length="183" mass="20634">MPLSSHDATVTSGLDATVSRADDATQAGTVTKRTRTGCLPCRRRRRKCDGTHPKCRNCESRGCICQWGLNVSFHPTRNFSLSDRETAALIAIEERRNRRSRRARSFRKIVDETGDVIRSYNISDDVCLLNCGSMMILWIDEIRASPTGIVLHHSDPVTMDQRVTRTGLMYMASLRTTFLGTRL</sequence>
<dbReference type="STRING" id="1448318.A0A319EJE2"/>
<keyword evidence="2" id="KW-0238">DNA-binding</keyword>
<keyword evidence="4" id="KW-0539">Nucleus</keyword>
<reference evidence="6 7" key="1">
    <citation type="submission" date="2018-02" db="EMBL/GenBank/DDBJ databases">
        <title>The genomes of Aspergillus section Nigri reveals drivers in fungal speciation.</title>
        <authorList>
            <consortium name="DOE Joint Genome Institute"/>
            <person name="Vesth T.C."/>
            <person name="Nybo J."/>
            <person name="Theobald S."/>
            <person name="Brandl J."/>
            <person name="Frisvad J.C."/>
            <person name="Nielsen K.F."/>
            <person name="Lyhne E.K."/>
            <person name="Kogle M.E."/>
            <person name="Kuo A."/>
            <person name="Riley R."/>
            <person name="Clum A."/>
            <person name="Nolan M."/>
            <person name="Lipzen A."/>
            <person name="Salamov A."/>
            <person name="Henrissat B."/>
            <person name="Wiebenga A."/>
            <person name="De vries R.P."/>
            <person name="Grigoriev I.V."/>
            <person name="Mortensen U.H."/>
            <person name="Andersen M.R."/>
            <person name="Baker S.E."/>
        </authorList>
    </citation>
    <scope>NUCLEOTIDE SEQUENCE [LARGE SCALE GENOMIC DNA]</scope>
    <source>
        <strain evidence="6 7">CBS 121057</strain>
    </source>
</reference>
<dbReference type="Gene3D" id="4.10.240.10">
    <property type="entry name" value="Zn(2)-C6 fungal-type DNA-binding domain"/>
    <property type="match status" value="1"/>
</dbReference>
<evidence type="ECO:0000259" key="5">
    <source>
        <dbReference type="PROSITE" id="PS50048"/>
    </source>
</evidence>
<dbReference type="PROSITE" id="PS00463">
    <property type="entry name" value="ZN2_CY6_FUNGAL_1"/>
    <property type="match status" value="1"/>
</dbReference>
<name>A0A319EJE2_ASPSB</name>
<evidence type="ECO:0000256" key="3">
    <source>
        <dbReference type="ARBA" id="ARBA00023163"/>
    </source>
</evidence>
<evidence type="ECO:0000313" key="7">
    <source>
        <dbReference type="Proteomes" id="UP000248423"/>
    </source>
</evidence>
<dbReference type="GO" id="GO:0008270">
    <property type="term" value="F:zinc ion binding"/>
    <property type="evidence" value="ECO:0007669"/>
    <property type="project" value="InterPro"/>
</dbReference>
<dbReference type="GO" id="GO:0000976">
    <property type="term" value="F:transcription cis-regulatory region binding"/>
    <property type="evidence" value="ECO:0007669"/>
    <property type="project" value="TreeGrafter"/>
</dbReference>
<dbReference type="GO" id="GO:0005634">
    <property type="term" value="C:nucleus"/>
    <property type="evidence" value="ECO:0007669"/>
    <property type="project" value="TreeGrafter"/>
</dbReference>
<proteinExistence type="predicted"/>
<evidence type="ECO:0000256" key="2">
    <source>
        <dbReference type="ARBA" id="ARBA00023125"/>
    </source>
</evidence>
<protein>
    <recommendedName>
        <fullName evidence="5">Zn(2)-C6 fungal-type domain-containing protein</fullName>
    </recommendedName>
</protein>
<dbReference type="SUPFAM" id="SSF57701">
    <property type="entry name" value="Zn2/Cys6 DNA-binding domain"/>
    <property type="match status" value="1"/>
</dbReference>
<dbReference type="GO" id="GO:0000981">
    <property type="term" value="F:DNA-binding transcription factor activity, RNA polymerase II-specific"/>
    <property type="evidence" value="ECO:0007669"/>
    <property type="project" value="InterPro"/>
</dbReference>
<evidence type="ECO:0000256" key="4">
    <source>
        <dbReference type="ARBA" id="ARBA00023242"/>
    </source>
</evidence>
<dbReference type="PANTHER" id="PTHR37534">
    <property type="entry name" value="TRANSCRIPTIONAL ACTIVATOR PROTEIN UGA3"/>
    <property type="match status" value="1"/>
</dbReference>